<evidence type="ECO:0000256" key="1">
    <source>
        <dbReference type="SAM" id="MobiDB-lite"/>
    </source>
</evidence>
<reference evidence="2" key="1">
    <citation type="submission" date="2021-02" db="EMBL/GenBank/DDBJ databases">
        <authorList>
            <person name="Nowell W R."/>
        </authorList>
    </citation>
    <scope>NUCLEOTIDE SEQUENCE</scope>
</reference>
<protein>
    <submittedName>
        <fullName evidence="2">Uncharacterized protein</fullName>
    </submittedName>
</protein>
<name>A0A815ZWI7_9BILA</name>
<dbReference type="Proteomes" id="UP000663829">
    <property type="component" value="Unassembled WGS sequence"/>
</dbReference>
<dbReference type="Proteomes" id="UP000681722">
    <property type="component" value="Unassembled WGS sequence"/>
</dbReference>
<feature type="region of interest" description="Disordered" evidence="1">
    <location>
        <begin position="1"/>
        <end position="52"/>
    </location>
</feature>
<dbReference type="EMBL" id="CAJOBC010099569">
    <property type="protein sequence ID" value="CAF4461490.1"/>
    <property type="molecule type" value="Genomic_DNA"/>
</dbReference>
<dbReference type="AlphaFoldDB" id="A0A815ZWI7"/>
<proteinExistence type="predicted"/>
<feature type="compositionally biased region" description="Polar residues" evidence="1">
    <location>
        <begin position="32"/>
        <end position="52"/>
    </location>
</feature>
<sequence length="72" mass="7949">MTQPLVPNSFRSEWAFSSPHAPSPHPPPTIRRATNSLSSVAPNSSQFPTRPSQLAQSQWSYLSQEAIVPHQP</sequence>
<dbReference type="EMBL" id="CAJNOQ010033436">
    <property type="protein sequence ID" value="CAF1589978.1"/>
    <property type="molecule type" value="Genomic_DNA"/>
</dbReference>
<gene>
    <name evidence="2" type="ORF">GPM918_LOCUS41686</name>
    <name evidence="3" type="ORF">SRO942_LOCUS42780</name>
</gene>
<accession>A0A815ZWI7</accession>
<evidence type="ECO:0000313" key="4">
    <source>
        <dbReference type="Proteomes" id="UP000663829"/>
    </source>
</evidence>
<organism evidence="2 4">
    <name type="scientific">Didymodactylos carnosus</name>
    <dbReference type="NCBI Taxonomy" id="1234261"/>
    <lineage>
        <taxon>Eukaryota</taxon>
        <taxon>Metazoa</taxon>
        <taxon>Spiralia</taxon>
        <taxon>Gnathifera</taxon>
        <taxon>Rotifera</taxon>
        <taxon>Eurotatoria</taxon>
        <taxon>Bdelloidea</taxon>
        <taxon>Philodinida</taxon>
        <taxon>Philodinidae</taxon>
        <taxon>Didymodactylos</taxon>
    </lineage>
</organism>
<comment type="caution">
    <text evidence="2">The sequence shown here is derived from an EMBL/GenBank/DDBJ whole genome shotgun (WGS) entry which is preliminary data.</text>
</comment>
<evidence type="ECO:0000313" key="3">
    <source>
        <dbReference type="EMBL" id="CAF4461490.1"/>
    </source>
</evidence>
<evidence type="ECO:0000313" key="2">
    <source>
        <dbReference type="EMBL" id="CAF1589978.1"/>
    </source>
</evidence>
<keyword evidence="4" id="KW-1185">Reference proteome</keyword>
<feature type="compositionally biased region" description="Polar residues" evidence="1">
    <location>
        <begin position="1"/>
        <end position="11"/>
    </location>
</feature>